<keyword evidence="6" id="KW-0813">Transport</keyword>
<keyword evidence="5 6" id="KW-0472">Membrane</keyword>
<keyword evidence="3 6" id="KW-0812">Transmembrane</keyword>
<proteinExistence type="inferred from homology"/>
<dbReference type="PROSITE" id="PS50928">
    <property type="entry name" value="ABC_TM1"/>
    <property type="match status" value="1"/>
</dbReference>
<keyword evidence="2" id="KW-1003">Cell membrane</keyword>
<dbReference type="Pfam" id="PF00528">
    <property type="entry name" value="BPD_transp_1"/>
    <property type="match status" value="1"/>
</dbReference>
<feature type="transmembrane region" description="Helical" evidence="6">
    <location>
        <begin position="568"/>
        <end position="592"/>
    </location>
</feature>
<evidence type="ECO:0000313" key="9">
    <source>
        <dbReference type="Proteomes" id="UP001309705"/>
    </source>
</evidence>
<feature type="transmembrane region" description="Helical" evidence="6">
    <location>
        <begin position="485"/>
        <end position="504"/>
    </location>
</feature>
<dbReference type="InterPro" id="IPR011044">
    <property type="entry name" value="Quino_amine_DH_bsu"/>
</dbReference>
<evidence type="ECO:0000256" key="1">
    <source>
        <dbReference type="ARBA" id="ARBA00004429"/>
    </source>
</evidence>
<feature type="transmembrane region" description="Helical" evidence="6">
    <location>
        <begin position="21"/>
        <end position="46"/>
    </location>
</feature>
<keyword evidence="4 6" id="KW-1133">Transmembrane helix</keyword>
<feature type="transmembrane region" description="Helical" evidence="6">
    <location>
        <begin position="682"/>
        <end position="703"/>
    </location>
</feature>
<dbReference type="SUPFAM" id="SSF50969">
    <property type="entry name" value="YVTN repeat-like/Quinoprotein amine dehydrogenase"/>
    <property type="match status" value="1"/>
</dbReference>
<keyword evidence="9" id="KW-1185">Reference proteome</keyword>
<dbReference type="InterPro" id="IPR035906">
    <property type="entry name" value="MetI-like_sf"/>
</dbReference>
<organism evidence="8 9">
    <name type="scientific">Brenneria populi</name>
    <dbReference type="NCBI Taxonomy" id="1505588"/>
    <lineage>
        <taxon>Bacteria</taxon>
        <taxon>Pseudomonadati</taxon>
        <taxon>Pseudomonadota</taxon>
        <taxon>Gammaproteobacteria</taxon>
        <taxon>Enterobacterales</taxon>
        <taxon>Pectobacteriaceae</taxon>
        <taxon>Brenneria</taxon>
    </lineage>
</organism>
<feature type="transmembrane region" description="Helical" evidence="6">
    <location>
        <begin position="613"/>
        <end position="633"/>
    </location>
</feature>
<evidence type="ECO:0000256" key="5">
    <source>
        <dbReference type="ARBA" id="ARBA00023136"/>
    </source>
</evidence>
<evidence type="ECO:0000256" key="6">
    <source>
        <dbReference type="RuleBase" id="RU363032"/>
    </source>
</evidence>
<evidence type="ECO:0000259" key="7">
    <source>
        <dbReference type="PROSITE" id="PS50928"/>
    </source>
</evidence>
<accession>A0ABU6JRW3</accession>
<dbReference type="SUPFAM" id="SSF161098">
    <property type="entry name" value="MetI-like"/>
    <property type="match status" value="2"/>
</dbReference>
<evidence type="ECO:0000256" key="2">
    <source>
        <dbReference type="ARBA" id="ARBA00022519"/>
    </source>
</evidence>
<dbReference type="PANTHER" id="PTHR42727">
    <property type="entry name" value="PHOSPHATE TRANSPORT SYSTEM PERMEASE PROTEIN"/>
    <property type="match status" value="1"/>
</dbReference>
<comment type="subcellular location">
    <subcellularLocation>
        <location evidence="1">Cell inner membrane</location>
        <topology evidence="1">Multi-pass membrane protein</topology>
    </subcellularLocation>
    <subcellularLocation>
        <location evidence="6">Cell membrane</location>
        <topology evidence="6">Multi-pass membrane protein</topology>
    </subcellularLocation>
</comment>
<protein>
    <submittedName>
        <fullName evidence="8">ABC transporter permease subunit</fullName>
    </submittedName>
</protein>
<dbReference type="CDD" id="cd06261">
    <property type="entry name" value="TM_PBP2"/>
    <property type="match status" value="1"/>
</dbReference>
<feature type="transmembrane region" description="Helical" evidence="6">
    <location>
        <begin position="425"/>
        <end position="448"/>
    </location>
</feature>
<gene>
    <name evidence="8" type="ORF">VSX58_11555</name>
</gene>
<name>A0ABU6JRW3_9GAMM</name>
<dbReference type="RefSeq" id="WP_327618196.1">
    <property type="nucleotide sequence ID" value="NZ_JAYWTM010000007.1"/>
</dbReference>
<dbReference type="Proteomes" id="UP001309705">
    <property type="component" value="Unassembled WGS sequence"/>
</dbReference>
<dbReference type="EMBL" id="JAYWTM010000007">
    <property type="protein sequence ID" value="MEC5343227.1"/>
    <property type="molecule type" value="Genomic_DNA"/>
</dbReference>
<feature type="domain" description="ABC transmembrane type-1" evidence="7">
    <location>
        <begin position="419"/>
        <end position="703"/>
    </location>
</feature>
<dbReference type="Gene3D" id="1.10.3720.10">
    <property type="entry name" value="MetI-like"/>
    <property type="match status" value="2"/>
</dbReference>
<evidence type="ECO:0000256" key="4">
    <source>
        <dbReference type="ARBA" id="ARBA00022989"/>
    </source>
</evidence>
<dbReference type="InterPro" id="IPR000515">
    <property type="entry name" value="MetI-like"/>
</dbReference>
<keyword evidence="2" id="KW-0997">Cell inner membrane</keyword>
<dbReference type="PANTHER" id="PTHR42727:SF1">
    <property type="entry name" value="PHOSPHATE TRANSPORT SYSTEM PERMEASE"/>
    <property type="match status" value="1"/>
</dbReference>
<comment type="caution">
    <text evidence="8">The sequence shown here is derived from an EMBL/GenBank/DDBJ whole genome shotgun (WGS) entry which is preliminary data.</text>
</comment>
<feature type="transmembrane region" description="Helical" evidence="6">
    <location>
        <begin position="460"/>
        <end position="479"/>
    </location>
</feature>
<evidence type="ECO:0000313" key="8">
    <source>
        <dbReference type="EMBL" id="MEC5343227.1"/>
    </source>
</evidence>
<reference evidence="8 9" key="1">
    <citation type="journal article" date="2017" name="Int. J. Syst. Evol. Microbiol.">
        <title>Brenneria populi subsp. brevivirga subsp. nov. isolated from symptomatic bark of Populus x euramericana canker, and description of Brenneria populi subsp. populi subsp. nov.</title>
        <authorList>
            <person name="Zheng M.H."/>
            <person name="Piao C.G."/>
            <person name="Xue H."/>
            <person name="Guo M.W."/>
            <person name="Li Y."/>
        </authorList>
    </citation>
    <scope>NUCLEOTIDE SEQUENCE [LARGE SCALE GENOMIC DNA]</scope>
    <source>
        <strain evidence="8 9">D9-5</strain>
    </source>
</reference>
<sequence>MENTVNRLQRRDRRRAWIERLTRRVVAGSGLLVLMAPLSIFFYLLYVVTPIFLSPSVSEWQAIPLNAGEPALAVGISDNGQIGFRIDRQGYGEFISLSSGLATQRVRLAPSVNLLTESHNDRQLYALGQSDGRIRIVQPLLPPNGNLPAQWKFPFGEEPLSLGLPAQPLRQLSVAAVAEKRLIVAAVTQDYRLTVSEVGEAGVRQQAQIELPEKAVDQLLITPDGRQIYLLNGTQLSVWQSDAGLILREKRQLAEQGAARLALLAGGRSLLVQSAAGEIAQWFDVPTEEGMRLTAIRRFTQAAGASALLASEAQRRVFATLTPQGELSLFASKQPDALLTERIAQNARSLAFSPRGQAMLVETENGWRTYKVDNPYPDIGWRGLWQKLWYENYPEPAYIWQSTAADDGYQAKFSMVPLMLGTLKAAVYAMLFATPLSLAAAVYTACFMSPALRRWIKPTLEIMGALPTVVIGLIAAVWLAPHFAAYLSTILAMPFLLALAVLASGRLLESLPAGWRKYFPAGWDALFLLPPILLALAIGCWLGPALEIRLLGQPLYQWLGDDFVQRNSLVAGVALGFALIPLIFSLAEDALFSVPARLSQGSLALGATPWQTLWRVVLPSASAGIFAALMLSFGRAVGETMIVLMATGNTPIIDESLLLGLRSLAANIAIEMPDAVINGGHYRVLFLTALALFVCTFVVNTLAESIRQRLRQRYRDEGEKA</sequence>
<feature type="transmembrane region" description="Helical" evidence="6">
    <location>
        <begin position="525"/>
        <end position="548"/>
    </location>
</feature>
<evidence type="ECO:0000256" key="3">
    <source>
        <dbReference type="ARBA" id="ARBA00022692"/>
    </source>
</evidence>
<comment type="similarity">
    <text evidence="6">Belongs to the binding-protein-dependent transport system permease family.</text>
</comment>